<feature type="compositionally biased region" description="Polar residues" evidence="1">
    <location>
        <begin position="685"/>
        <end position="696"/>
    </location>
</feature>
<dbReference type="RefSeq" id="XP_007742725.1">
    <property type="nucleotide sequence ID" value="XM_007744535.1"/>
</dbReference>
<evidence type="ECO:0000256" key="1">
    <source>
        <dbReference type="SAM" id="MobiDB-lite"/>
    </source>
</evidence>
<proteinExistence type="predicted"/>
<accession>W9WXT6</accession>
<evidence type="ECO:0000313" key="2">
    <source>
        <dbReference type="EMBL" id="EXJ72778.1"/>
    </source>
</evidence>
<protein>
    <submittedName>
        <fullName evidence="2">Uncharacterized protein</fullName>
    </submittedName>
</protein>
<feature type="compositionally biased region" description="Basic and acidic residues" evidence="1">
    <location>
        <begin position="819"/>
        <end position="831"/>
    </location>
</feature>
<feature type="compositionally biased region" description="Polar residues" evidence="1">
    <location>
        <begin position="353"/>
        <end position="366"/>
    </location>
</feature>
<feature type="region of interest" description="Disordered" evidence="1">
    <location>
        <begin position="779"/>
        <end position="878"/>
    </location>
</feature>
<organism evidence="2 3">
    <name type="scientific">Cladophialophora psammophila CBS 110553</name>
    <dbReference type="NCBI Taxonomy" id="1182543"/>
    <lineage>
        <taxon>Eukaryota</taxon>
        <taxon>Fungi</taxon>
        <taxon>Dikarya</taxon>
        <taxon>Ascomycota</taxon>
        <taxon>Pezizomycotina</taxon>
        <taxon>Eurotiomycetes</taxon>
        <taxon>Chaetothyriomycetidae</taxon>
        <taxon>Chaetothyriales</taxon>
        <taxon>Herpotrichiellaceae</taxon>
        <taxon>Cladophialophora</taxon>
    </lineage>
</organism>
<feature type="region of interest" description="Disordered" evidence="1">
    <location>
        <begin position="319"/>
        <end position="420"/>
    </location>
</feature>
<reference evidence="2 3" key="1">
    <citation type="submission" date="2013-03" db="EMBL/GenBank/DDBJ databases">
        <title>The Genome Sequence of Cladophialophora psammophila CBS 110553.</title>
        <authorList>
            <consortium name="The Broad Institute Genomics Platform"/>
            <person name="Cuomo C."/>
            <person name="de Hoog S."/>
            <person name="Gorbushina A."/>
            <person name="Walker B."/>
            <person name="Young S.K."/>
            <person name="Zeng Q."/>
            <person name="Gargeya S."/>
            <person name="Fitzgerald M."/>
            <person name="Haas B."/>
            <person name="Abouelleil A."/>
            <person name="Allen A.W."/>
            <person name="Alvarado L."/>
            <person name="Arachchi H.M."/>
            <person name="Berlin A.M."/>
            <person name="Chapman S.B."/>
            <person name="Gainer-Dewar J."/>
            <person name="Goldberg J."/>
            <person name="Griggs A."/>
            <person name="Gujja S."/>
            <person name="Hansen M."/>
            <person name="Howarth C."/>
            <person name="Imamovic A."/>
            <person name="Ireland A."/>
            <person name="Larimer J."/>
            <person name="McCowan C."/>
            <person name="Murphy C."/>
            <person name="Pearson M."/>
            <person name="Poon T.W."/>
            <person name="Priest M."/>
            <person name="Roberts A."/>
            <person name="Saif S."/>
            <person name="Shea T."/>
            <person name="Sisk P."/>
            <person name="Sykes S."/>
            <person name="Wortman J."/>
            <person name="Nusbaum C."/>
            <person name="Birren B."/>
        </authorList>
    </citation>
    <scope>NUCLEOTIDE SEQUENCE [LARGE SCALE GENOMIC DNA]</scope>
    <source>
        <strain evidence="2 3">CBS 110553</strain>
    </source>
</reference>
<gene>
    <name evidence="2" type="ORF">A1O5_03925</name>
</gene>
<feature type="compositionally biased region" description="Basic residues" evidence="1">
    <location>
        <begin position="324"/>
        <end position="333"/>
    </location>
</feature>
<dbReference type="Proteomes" id="UP000019471">
    <property type="component" value="Unassembled WGS sequence"/>
</dbReference>
<feature type="region of interest" description="Disordered" evidence="1">
    <location>
        <begin position="685"/>
        <end position="714"/>
    </location>
</feature>
<keyword evidence="3" id="KW-1185">Reference proteome</keyword>
<dbReference type="eggNOG" id="ENOG502TAZ1">
    <property type="taxonomic scope" value="Eukaryota"/>
</dbReference>
<dbReference type="HOGENOM" id="CLU_327606_0_0_1"/>
<dbReference type="GeneID" id="19188652"/>
<comment type="caution">
    <text evidence="2">The sequence shown here is derived from an EMBL/GenBank/DDBJ whole genome shotgun (WGS) entry which is preliminary data.</text>
</comment>
<dbReference type="AlphaFoldDB" id="W9WXT6"/>
<dbReference type="OrthoDB" id="10584514at2759"/>
<name>W9WXT6_9EURO</name>
<feature type="region of interest" description="Disordered" evidence="1">
    <location>
        <begin position="152"/>
        <end position="187"/>
    </location>
</feature>
<dbReference type="EMBL" id="AMGX01000005">
    <property type="protein sequence ID" value="EXJ72778.1"/>
    <property type="molecule type" value="Genomic_DNA"/>
</dbReference>
<sequence>MASDSVSKEGFPMHWLEFEQDWLSFRKLLRNLLKLAAQRETWLQKLLERDPMWRSNDNAAQQEIFHTAKSIYHTVNASAVWELADLQWPLSKYITLFHPTSVGKALSDSDNNLDQPLSTEIKTDIMQSCENVYKELGDALKAIKRLNEEDLQSSEFAKNAGDPDDRSSSSSEGEDDEDGQGEGQPDVRYDMALVSTYHKKHQRAMGRLIKSAFEAARSRASDLRDIKMKIKAMDQELEKYNVGQQIPNVKLGVFPIDVMCSYWQNGGTEKDLHDTWIIHQFSEGFCRDPPVWTNKYPNIEERAAFFGCDPHSGIAINATTEKATRKKEKKKREGRQANFYRPLFDLPERKATQHSAEPSQGTSSRNAKFPTRDERAQRMAATTRNPAEPVFGNAGRSNKVGASSHPRKGNPPKPAPNPNVQYPVNFSHALLGGPSFLNGFRVPIQVRSTKISTDDIKPGYTLQGHRIVAWKSVSQIVKGPQGPRESEYRKYVVRLAEHEYQYRTQDECGGGAVWGRLASRPQLLKTIMQIDVEKGQLYKDAFQQFGFGLDWVALPPQMSVIPSSKPPTVVGVWYRKELEGPKKQMAIMWTTLVHLVGKRLAEAYVAQLFERAYNVQVDAFKMGGLWAALEVAQPLVSPPNGLSRAHRQAQLFAQSGITQQPNQFQIPWPGIPAGYAKSLSSQRSIFNGNTHTSGSGRITKRAGPKTDPGEDEMEVEYPDRNYEEDEMEFDDQNGIYGQIALPLSDDEVDGEEWKTHCESDSDIDILPTKDQNLTEIRQSRPSHAQALFGGNGKGSQLFHSPGLFGGNGKATEMSADASGKPERPNVEEVRESQPAQVQGLFGGNEKAAGAEGSRKRKSPDADPTGAKENSIGAVAVVN</sequence>
<evidence type="ECO:0000313" key="3">
    <source>
        <dbReference type="Proteomes" id="UP000019471"/>
    </source>
</evidence>